<keyword evidence="7" id="KW-0479">Metal-binding</keyword>
<dbReference type="AlphaFoldDB" id="A0A2I2LDN5"/>
<keyword evidence="2" id="KW-1003">Cell membrane</keyword>
<evidence type="ECO:0000256" key="8">
    <source>
        <dbReference type="PIRSR" id="PIRSR005091-3"/>
    </source>
</evidence>
<evidence type="ECO:0000256" key="7">
    <source>
        <dbReference type="PIRSR" id="PIRSR005091-2"/>
    </source>
</evidence>
<evidence type="ECO:0000256" key="2">
    <source>
        <dbReference type="ARBA" id="ARBA00022475"/>
    </source>
</evidence>
<dbReference type="InterPro" id="IPR017850">
    <property type="entry name" value="Alkaline_phosphatase_core_sf"/>
</dbReference>
<protein>
    <submittedName>
        <fullName evidence="11">Phosphoglycerol transferase and related proteins, alkaline phosphatase superfamily</fullName>
    </submittedName>
</protein>
<organism evidence="11 12">
    <name type="scientific">Tenacibaculum finnmarkense genomovar ulcerans</name>
    <dbReference type="NCBI Taxonomy" id="2781388"/>
    <lineage>
        <taxon>Bacteria</taxon>
        <taxon>Pseudomonadati</taxon>
        <taxon>Bacteroidota</taxon>
        <taxon>Flavobacteriia</taxon>
        <taxon>Flavobacteriales</taxon>
        <taxon>Flavobacteriaceae</taxon>
        <taxon>Tenacibaculum</taxon>
        <taxon>Tenacibaculum finnmarkense</taxon>
    </lineage>
</organism>
<evidence type="ECO:0000259" key="10">
    <source>
        <dbReference type="Pfam" id="PF00884"/>
    </source>
</evidence>
<accession>A0A2I2LDN5</accession>
<feature type="transmembrane region" description="Helical" evidence="9">
    <location>
        <begin position="55"/>
        <end position="73"/>
    </location>
</feature>
<dbReference type="InterPro" id="IPR012160">
    <property type="entry name" value="LtaS-like"/>
</dbReference>
<evidence type="ECO:0000256" key="5">
    <source>
        <dbReference type="ARBA" id="ARBA00023136"/>
    </source>
</evidence>
<proteinExistence type="predicted"/>
<evidence type="ECO:0000256" key="3">
    <source>
        <dbReference type="ARBA" id="ARBA00022692"/>
    </source>
</evidence>
<reference evidence="11 12" key="1">
    <citation type="submission" date="2017-11" db="EMBL/GenBank/DDBJ databases">
        <authorList>
            <person name="Duchaud E."/>
        </authorList>
    </citation>
    <scope>NUCLEOTIDE SEQUENCE [LARGE SCALE GENOMIC DNA]</scope>
    <source>
        <strain evidence="11 12">TNO010</strain>
    </source>
</reference>
<feature type="active site" evidence="6">
    <location>
        <position position="328"/>
    </location>
</feature>
<dbReference type="GO" id="GO:0016740">
    <property type="term" value="F:transferase activity"/>
    <property type="evidence" value="ECO:0007669"/>
    <property type="project" value="UniProtKB-KW"/>
</dbReference>
<gene>
    <name evidence="11" type="ORF">TNO010_120213</name>
</gene>
<dbReference type="Pfam" id="PF00884">
    <property type="entry name" value="Sulfatase"/>
    <property type="match status" value="1"/>
</dbReference>
<evidence type="ECO:0000256" key="4">
    <source>
        <dbReference type="ARBA" id="ARBA00022989"/>
    </source>
</evidence>
<feature type="transmembrane region" description="Helical" evidence="9">
    <location>
        <begin position="12"/>
        <end position="35"/>
    </location>
</feature>
<keyword evidence="7" id="KW-0464">Manganese</keyword>
<dbReference type="GO" id="GO:0005886">
    <property type="term" value="C:plasma membrane"/>
    <property type="evidence" value="ECO:0007669"/>
    <property type="project" value="UniProtKB-SubCell"/>
</dbReference>
<evidence type="ECO:0000256" key="9">
    <source>
        <dbReference type="SAM" id="Phobius"/>
    </source>
</evidence>
<dbReference type="PANTHER" id="PTHR47371">
    <property type="entry name" value="LIPOTEICHOIC ACID SYNTHASE"/>
    <property type="match status" value="1"/>
</dbReference>
<dbReference type="InterPro" id="IPR000917">
    <property type="entry name" value="Sulfatase_N"/>
</dbReference>
<keyword evidence="4 9" id="KW-1133">Transmembrane helix</keyword>
<keyword evidence="5 9" id="KW-0472">Membrane</keyword>
<dbReference type="PIRSF" id="PIRSF005091">
    <property type="entry name" value="Mmb_sulf_HI1246"/>
    <property type="match status" value="1"/>
</dbReference>
<evidence type="ECO:0000256" key="1">
    <source>
        <dbReference type="ARBA" id="ARBA00004651"/>
    </source>
</evidence>
<feature type="transmembrane region" description="Helical" evidence="9">
    <location>
        <begin position="85"/>
        <end position="104"/>
    </location>
</feature>
<dbReference type="GO" id="GO:0046872">
    <property type="term" value="F:metal ion binding"/>
    <property type="evidence" value="ECO:0007669"/>
    <property type="project" value="UniProtKB-KW"/>
</dbReference>
<keyword evidence="3 9" id="KW-0812">Transmembrane</keyword>
<feature type="binding site" evidence="8">
    <location>
        <position position="328"/>
    </location>
    <ligand>
        <name>Mn(2+)</name>
        <dbReference type="ChEBI" id="CHEBI:29035"/>
    </ligand>
</feature>
<evidence type="ECO:0000313" key="11">
    <source>
        <dbReference type="EMBL" id="SOS58407.1"/>
    </source>
</evidence>
<evidence type="ECO:0000313" key="12">
    <source>
        <dbReference type="Proteomes" id="UP000490060"/>
    </source>
</evidence>
<feature type="domain" description="Sulfatase N-terminal" evidence="10">
    <location>
        <begin position="280"/>
        <end position="571"/>
    </location>
</feature>
<evidence type="ECO:0000256" key="6">
    <source>
        <dbReference type="PIRSR" id="PIRSR005091-1"/>
    </source>
</evidence>
<dbReference type="SUPFAM" id="SSF53649">
    <property type="entry name" value="Alkaline phosphatase-like"/>
    <property type="match status" value="1"/>
</dbReference>
<feature type="transmembrane region" description="Helical" evidence="9">
    <location>
        <begin position="178"/>
        <end position="196"/>
    </location>
</feature>
<sequence length="671" mass="77690">MRYKIPNYLKFLYVNILSLFLFVTVLRVAFYSFFINKLVIETNDLLQAISFGVRFDLKMAILAFVPVALGYFLSKKFFTKKLAKISYLVYSTLLYLVIVSFYLFDFGHYSYLNLRVNASALRFLENVKISTQVFIESYPIYKGGFLLLVLFFVIIKYHNWLYTKFSKTNFVSEKKNKIIFSIATLFVLAFGVFSSFQHYPLRWSQAFFSSSKELNQFSLNPVLYFVDSFKFRNENYNIDTAKKYAPIINNYLGIKGDTINFERKRSFKINDSLNISKNKPNVVFVMMESVGNASLSYYGNPIKSTPVLDSLMRESISFTNHYVHKATTAGSVFGSITGLPDIDNVKSASRNPMIINQRILFNQFDDYEKLYLLGGSANWANIRAVFQANIQGLTVYEEGSYQEENRADVWGIDDYDLFKEADKIFKKTHDSKKPFVAYLQTATNHMPFTVPDKKGSYEPLNEQDVDKGILKKSGFKSVAQLNALRYLDFNINEFLKRAKKSGYYDNTIFVFFGDHQTAMNPITHFRPSHTKLGLLMHNVPFIIHAPKLVKPQEITKNAHLVDVVPTVMSLIKQDYTNYTLGQNVLDSLKTNTFSFVYRNIKGEPASGIIKDSLYYYKTVYNNKYELINLNNNSLKDISNENPENKELTKEMDDLLSSFYHSTKYLYFNNKK</sequence>
<comment type="subcellular location">
    <subcellularLocation>
        <location evidence="1">Cell membrane</location>
        <topology evidence="1">Multi-pass membrane protein</topology>
    </subcellularLocation>
</comment>
<dbReference type="Gene3D" id="3.40.720.10">
    <property type="entry name" value="Alkaline Phosphatase, subunit A"/>
    <property type="match status" value="1"/>
</dbReference>
<feature type="binding site" evidence="8">
    <location>
        <position position="515"/>
    </location>
    <ligand>
        <name>Mn(2+)</name>
        <dbReference type="ChEBI" id="CHEBI:29035"/>
    </ligand>
</feature>
<name>A0A2I2LDN5_9FLAO</name>
<dbReference type="PANTHER" id="PTHR47371:SF3">
    <property type="entry name" value="PHOSPHOGLYCEROL TRANSFERASE I"/>
    <property type="match status" value="1"/>
</dbReference>
<dbReference type="Proteomes" id="UP000490060">
    <property type="component" value="Unassembled WGS sequence"/>
</dbReference>
<feature type="binding site" evidence="7">
    <location>
        <position position="445"/>
    </location>
    <ligand>
        <name>substrate</name>
    </ligand>
</feature>
<feature type="transmembrane region" description="Helical" evidence="9">
    <location>
        <begin position="140"/>
        <end position="157"/>
    </location>
</feature>
<dbReference type="InterPro" id="IPR050448">
    <property type="entry name" value="OpgB/LTA_synthase_biosynth"/>
</dbReference>
<feature type="binding site" evidence="8">
    <location>
        <position position="514"/>
    </location>
    <ligand>
        <name>Mn(2+)</name>
        <dbReference type="ChEBI" id="CHEBI:29035"/>
    </ligand>
</feature>
<dbReference type="CDD" id="cd16015">
    <property type="entry name" value="LTA_synthase"/>
    <property type="match status" value="1"/>
</dbReference>
<dbReference type="EMBL" id="OENE01000004">
    <property type="protein sequence ID" value="SOS58407.1"/>
    <property type="molecule type" value="Genomic_DNA"/>
</dbReference>
<keyword evidence="11" id="KW-0808">Transferase</keyword>
<feature type="binding site" evidence="8">
    <location>
        <position position="288"/>
    </location>
    <ligand>
        <name>Mn(2+)</name>
        <dbReference type="ChEBI" id="CHEBI:29035"/>
    </ligand>
</feature>